<accession>A0A5A7Q8Q4</accession>
<keyword evidence="4" id="KW-1185">Reference proteome</keyword>
<dbReference type="SUPFAM" id="SSF57756">
    <property type="entry name" value="Retrovirus zinc finger-like domains"/>
    <property type="match status" value="1"/>
</dbReference>
<dbReference type="GO" id="GO:0003676">
    <property type="term" value="F:nucleic acid binding"/>
    <property type="evidence" value="ECO:0007669"/>
    <property type="project" value="InterPro"/>
</dbReference>
<gene>
    <name evidence="3" type="ORF">STAS_18369</name>
</gene>
<evidence type="ECO:0000256" key="1">
    <source>
        <dbReference type="PROSITE-ProRule" id="PRU00047"/>
    </source>
</evidence>
<dbReference type="PROSITE" id="PS50158">
    <property type="entry name" value="ZF_CCHC"/>
    <property type="match status" value="1"/>
</dbReference>
<evidence type="ECO:0000259" key="2">
    <source>
        <dbReference type="PROSITE" id="PS50158"/>
    </source>
</evidence>
<dbReference type="InterPro" id="IPR036875">
    <property type="entry name" value="Znf_CCHC_sf"/>
</dbReference>
<proteinExistence type="predicted"/>
<protein>
    <submittedName>
        <fullName evidence="3">Gag-pol polyprotein</fullName>
    </submittedName>
</protein>
<dbReference type="Pfam" id="PF00098">
    <property type="entry name" value="zf-CCHC"/>
    <property type="match status" value="1"/>
</dbReference>
<dbReference type="EMBL" id="BKCP01006172">
    <property type="protein sequence ID" value="GER41645.1"/>
    <property type="molecule type" value="Genomic_DNA"/>
</dbReference>
<dbReference type="Gene3D" id="4.10.60.10">
    <property type="entry name" value="Zinc finger, CCHC-type"/>
    <property type="match status" value="1"/>
</dbReference>
<keyword evidence="1" id="KW-0863">Zinc-finger</keyword>
<evidence type="ECO:0000313" key="3">
    <source>
        <dbReference type="EMBL" id="GER41645.1"/>
    </source>
</evidence>
<evidence type="ECO:0000313" key="4">
    <source>
        <dbReference type="Proteomes" id="UP000325081"/>
    </source>
</evidence>
<name>A0A5A7Q8Q4_STRAF</name>
<keyword evidence="1" id="KW-0862">Zinc</keyword>
<dbReference type="AlphaFoldDB" id="A0A5A7Q8Q4"/>
<feature type="domain" description="CCHC-type" evidence="2">
    <location>
        <begin position="40"/>
        <end position="53"/>
    </location>
</feature>
<dbReference type="OrthoDB" id="1748682at2759"/>
<dbReference type="GO" id="GO:0008270">
    <property type="term" value="F:zinc ion binding"/>
    <property type="evidence" value="ECO:0007669"/>
    <property type="project" value="UniProtKB-KW"/>
</dbReference>
<dbReference type="InterPro" id="IPR001878">
    <property type="entry name" value="Znf_CCHC"/>
</dbReference>
<organism evidence="3 4">
    <name type="scientific">Striga asiatica</name>
    <name type="common">Asiatic witchweed</name>
    <name type="synonym">Buchnera asiatica</name>
    <dbReference type="NCBI Taxonomy" id="4170"/>
    <lineage>
        <taxon>Eukaryota</taxon>
        <taxon>Viridiplantae</taxon>
        <taxon>Streptophyta</taxon>
        <taxon>Embryophyta</taxon>
        <taxon>Tracheophyta</taxon>
        <taxon>Spermatophyta</taxon>
        <taxon>Magnoliopsida</taxon>
        <taxon>eudicotyledons</taxon>
        <taxon>Gunneridae</taxon>
        <taxon>Pentapetalae</taxon>
        <taxon>asterids</taxon>
        <taxon>lamiids</taxon>
        <taxon>Lamiales</taxon>
        <taxon>Orobanchaceae</taxon>
        <taxon>Buchnereae</taxon>
        <taxon>Striga</taxon>
    </lineage>
</organism>
<dbReference type="Proteomes" id="UP000325081">
    <property type="component" value="Unassembled WGS sequence"/>
</dbReference>
<comment type="caution">
    <text evidence="3">The sequence shown here is derived from an EMBL/GenBank/DDBJ whole genome shotgun (WGS) entry which is preliminary data.</text>
</comment>
<sequence>MGGSGRIAAIPPTGSTTSLVAAVTDRGGTTGGRSAKNLTCYSCRKTGHIAAKCFEVISYPEWWGSIDGGRRGGTGRGGSPRCWQMQGRPSTCSHDIWECSHDIWECSARFN</sequence>
<reference evidence="4" key="1">
    <citation type="journal article" date="2019" name="Curr. Biol.">
        <title>Genome Sequence of Striga asiatica Provides Insight into the Evolution of Plant Parasitism.</title>
        <authorList>
            <person name="Yoshida S."/>
            <person name="Kim S."/>
            <person name="Wafula E.K."/>
            <person name="Tanskanen J."/>
            <person name="Kim Y.M."/>
            <person name="Honaas L."/>
            <person name="Yang Z."/>
            <person name="Spallek T."/>
            <person name="Conn C.E."/>
            <person name="Ichihashi Y."/>
            <person name="Cheong K."/>
            <person name="Cui S."/>
            <person name="Der J.P."/>
            <person name="Gundlach H."/>
            <person name="Jiao Y."/>
            <person name="Hori C."/>
            <person name="Ishida J.K."/>
            <person name="Kasahara H."/>
            <person name="Kiba T."/>
            <person name="Kim M.S."/>
            <person name="Koo N."/>
            <person name="Laohavisit A."/>
            <person name="Lee Y.H."/>
            <person name="Lumba S."/>
            <person name="McCourt P."/>
            <person name="Mortimer J.C."/>
            <person name="Mutuku J.M."/>
            <person name="Nomura T."/>
            <person name="Sasaki-Sekimoto Y."/>
            <person name="Seto Y."/>
            <person name="Wang Y."/>
            <person name="Wakatake T."/>
            <person name="Sakakibara H."/>
            <person name="Demura T."/>
            <person name="Yamaguchi S."/>
            <person name="Yoneyama K."/>
            <person name="Manabe R.I."/>
            <person name="Nelson D.C."/>
            <person name="Schulman A.H."/>
            <person name="Timko M.P."/>
            <person name="dePamphilis C.W."/>
            <person name="Choi D."/>
            <person name="Shirasu K."/>
        </authorList>
    </citation>
    <scope>NUCLEOTIDE SEQUENCE [LARGE SCALE GENOMIC DNA]</scope>
    <source>
        <strain evidence="4">cv. UVA1</strain>
    </source>
</reference>
<keyword evidence="1" id="KW-0479">Metal-binding</keyword>